<dbReference type="CDD" id="cd01990">
    <property type="entry name" value="LarE-like"/>
    <property type="match status" value="1"/>
</dbReference>
<keyword evidence="4" id="KW-1185">Reference proteome</keyword>
<evidence type="ECO:0000313" key="3">
    <source>
        <dbReference type="EMBL" id="BCU80867.1"/>
    </source>
</evidence>
<dbReference type="PANTHER" id="PTHR43169">
    <property type="entry name" value="EXSB FAMILY PROTEIN"/>
    <property type="match status" value="1"/>
</dbReference>
<proteinExistence type="predicted"/>
<name>A0A8D5ZMH8_9BACL</name>
<reference evidence="3" key="1">
    <citation type="journal article" date="2013" name="Int. J. Syst. Evol. Microbiol.">
        <title>Polycladomyces abyssicola gen. nov., sp. nov., a thermophilic filamentous bacterium isolated from hemipelagic sediment.</title>
        <authorList>
            <person name="Tsubouchi T."/>
            <person name="Shimane Y."/>
            <person name="Mori K."/>
            <person name="Usui K."/>
            <person name="Hiraki T."/>
            <person name="Tame A."/>
            <person name="Uematsu K."/>
            <person name="Maruyama T."/>
            <person name="Hatada Y."/>
        </authorList>
    </citation>
    <scope>NUCLEOTIDE SEQUENCE</scope>
    <source>
        <strain evidence="3">JIR-001</strain>
    </source>
</reference>
<dbReference type="Pfam" id="PF02540">
    <property type="entry name" value="NAD_synthase"/>
    <property type="match status" value="1"/>
</dbReference>
<dbReference type="InterPro" id="IPR052188">
    <property type="entry name" value="Ni-pincer_cofactor_biosynth"/>
</dbReference>
<dbReference type="Gene3D" id="3.40.50.620">
    <property type="entry name" value="HUPs"/>
    <property type="match status" value="1"/>
</dbReference>
<dbReference type="GO" id="GO:0006163">
    <property type="term" value="P:purine nucleotide metabolic process"/>
    <property type="evidence" value="ECO:0007669"/>
    <property type="project" value="UniProtKB-ARBA"/>
</dbReference>
<reference evidence="3" key="2">
    <citation type="journal article" date="2021" name="Microbiol. Resour. Announc.">
        <title>Complete Genome Sequence of Polycladomyces abyssicola JIR-001T, Isolated from Hemipelagic Sediment in Deep Seawater.</title>
        <authorList>
            <person name="Tsubouchi T."/>
            <person name="Kaneko Y."/>
        </authorList>
    </citation>
    <scope>NUCLEOTIDE SEQUENCE</scope>
    <source>
        <strain evidence="3">JIR-001</strain>
    </source>
</reference>
<feature type="domain" description="NAD/GMP synthase" evidence="2">
    <location>
        <begin position="16"/>
        <end position="88"/>
    </location>
</feature>
<dbReference type="PANTHER" id="PTHR43169:SF2">
    <property type="entry name" value="NAD_GMP SYNTHASE DOMAIN-CONTAINING PROTEIN"/>
    <property type="match status" value="1"/>
</dbReference>
<dbReference type="InterPro" id="IPR014729">
    <property type="entry name" value="Rossmann-like_a/b/a_fold"/>
</dbReference>
<dbReference type="SUPFAM" id="SSF52402">
    <property type="entry name" value="Adenine nucleotide alpha hydrolases-like"/>
    <property type="match status" value="1"/>
</dbReference>
<protein>
    <submittedName>
        <fullName evidence="3">7-cyano-7-deazaguanine synthase</fullName>
    </submittedName>
</protein>
<organism evidence="3 4">
    <name type="scientific">Polycladomyces abyssicola</name>
    <dbReference type="NCBI Taxonomy" id="1125966"/>
    <lineage>
        <taxon>Bacteria</taxon>
        <taxon>Bacillati</taxon>
        <taxon>Bacillota</taxon>
        <taxon>Bacilli</taxon>
        <taxon>Bacillales</taxon>
        <taxon>Thermoactinomycetaceae</taxon>
        <taxon>Polycladomyces</taxon>
    </lineage>
</organism>
<evidence type="ECO:0000259" key="2">
    <source>
        <dbReference type="Pfam" id="PF02540"/>
    </source>
</evidence>
<dbReference type="AlphaFoldDB" id="A0A8D5ZMH8"/>
<sequence>MDVRDKNERLGHLLKEMNHVVVAFSGGVDSTFLLARAQEELGERCLAVTASSDTFPKREFDAAVALARQLGVRHETLHVEELTNEAFAANNLDRCFHCKDGLYSRLQAIAARYANAVIVDGSHADDVGDYRPGMQATRRWGVRSPLMEVGLTKKEIRLLSKEMGLPTWNKPSFACLSSRIPYGTRITREKISQLDQAEIFLLELGFTQVRVRHHEMIARIEVLPEEMPLVLHHTAAITDFFRSLGFVYTTLDLAGYRSGSMNIARNQAGETL</sequence>
<dbReference type="InterPro" id="IPR022310">
    <property type="entry name" value="NAD/GMP_synthase"/>
</dbReference>
<dbReference type="NCBIfam" id="TIGR00268">
    <property type="entry name" value="ATP-dependent sacrificial sulfur transferase LarE"/>
    <property type="match status" value="1"/>
</dbReference>
<dbReference type="PIRSF" id="PIRSF006661">
    <property type="entry name" value="PP-lp_UCP006661"/>
    <property type="match status" value="1"/>
</dbReference>
<dbReference type="KEGG" id="pabs:JIR001_06500"/>
<dbReference type="RefSeq" id="WP_212774174.1">
    <property type="nucleotide sequence ID" value="NZ_AP024601.1"/>
</dbReference>
<dbReference type="GO" id="GO:0016783">
    <property type="term" value="F:sulfurtransferase activity"/>
    <property type="evidence" value="ECO:0007669"/>
    <property type="project" value="InterPro"/>
</dbReference>
<dbReference type="EMBL" id="AP024601">
    <property type="protein sequence ID" value="BCU80867.1"/>
    <property type="molecule type" value="Genomic_DNA"/>
</dbReference>
<accession>A0A8D5ZMH8</accession>
<feature type="active site" description="Nucleophile and sulfur donor" evidence="1">
    <location>
        <position position="175"/>
    </location>
</feature>
<dbReference type="InterPro" id="IPR005232">
    <property type="entry name" value="LarE"/>
</dbReference>
<evidence type="ECO:0000313" key="4">
    <source>
        <dbReference type="Proteomes" id="UP000677436"/>
    </source>
</evidence>
<evidence type="ECO:0000256" key="1">
    <source>
        <dbReference type="PIRSR" id="PIRSR006661-1"/>
    </source>
</evidence>
<dbReference type="Proteomes" id="UP000677436">
    <property type="component" value="Chromosome"/>
</dbReference>
<gene>
    <name evidence="3" type="ORF">JIR001_06500</name>
</gene>